<dbReference type="SUPFAM" id="SSF54862">
    <property type="entry name" value="4Fe-4S ferredoxins"/>
    <property type="match status" value="1"/>
</dbReference>
<dbReference type="AlphaFoldDB" id="A0A9D1UYP9"/>
<dbReference type="Gene3D" id="3.40.50.360">
    <property type="match status" value="1"/>
</dbReference>
<keyword evidence="1" id="KW-0479">Metal-binding</keyword>
<feature type="domain" description="4Fe-4S ferredoxin-type" evidence="4">
    <location>
        <begin position="236"/>
        <end position="259"/>
    </location>
</feature>
<keyword evidence="3" id="KW-0411">Iron-sulfur</keyword>
<reference evidence="5" key="1">
    <citation type="journal article" date="2021" name="PeerJ">
        <title>Extensive microbial diversity within the chicken gut microbiome revealed by metagenomics and culture.</title>
        <authorList>
            <person name="Gilroy R."/>
            <person name="Ravi A."/>
            <person name="Getino M."/>
            <person name="Pursley I."/>
            <person name="Horton D.L."/>
            <person name="Alikhan N.F."/>
            <person name="Baker D."/>
            <person name="Gharbi K."/>
            <person name="Hall N."/>
            <person name="Watson M."/>
            <person name="Adriaenssens E.M."/>
            <person name="Foster-Nyarko E."/>
            <person name="Jarju S."/>
            <person name="Secka A."/>
            <person name="Antonio M."/>
            <person name="Oren A."/>
            <person name="Chaudhuri R.R."/>
            <person name="La Ragione R."/>
            <person name="Hildebrand F."/>
            <person name="Pallen M.J."/>
        </authorList>
    </citation>
    <scope>NUCLEOTIDE SEQUENCE</scope>
    <source>
        <strain evidence="5">23274</strain>
    </source>
</reference>
<dbReference type="Proteomes" id="UP000824202">
    <property type="component" value="Unassembled WGS sequence"/>
</dbReference>
<dbReference type="PROSITE" id="PS00198">
    <property type="entry name" value="4FE4S_FER_1"/>
    <property type="match status" value="1"/>
</dbReference>
<dbReference type="GO" id="GO:0051536">
    <property type="term" value="F:iron-sulfur cluster binding"/>
    <property type="evidence" value="ECO:0007669"/>
    <property type="project" value="UniProtKB-KW"/>
</dbReference>
<evidence type="ECO:0000313" key="6">
    <source>
        <dbReference type="Proteomes" id="UP000824202"/>
    </source>
</evidence>
<evidence type="ECO:0000256" key="1">
    <source>
        <dbReference type="ARBA" id="ARBA00022723"/>
    </source>
</evidence>
<dbReference type="PANTHER" id="PTHR43122">
    <property type="entry name" value="FERREDOXIN SUBUNIT OF PYRUVATE:FLAVODOXIN OXIDOREDUCTASE-RELATED"/>
    <property type="match status" value="1"/>
</dbReference>
<dbReference type="InterPro" id="IPR017896">
    <property type="entry name" value="4Fe4S_Fe-S-bd"/>
</dbReference>
<dbReference type="SUPFAM" id="SSF52218">
    <property type="entry name" value="Flavoproteins"/>
    <property type="match status" value="1"/>
</dbReference>
<keyword evidence="2" id="KW-0408">Iron</keyword>
<organism evidence="5 6">
    <name type="scientific">Candidatus Odoribacter faecigallinarum</name>
    <dbReference type="NCBI Taxonomy" id="2838706"/>
    <lineage>
        <taxon>Bacteria</taxon>
        <taxon>Pseudomonadati</taxon>
        <taxon>Bacteroidota</taxon>
        <taxon>Bacteroidia</taxon>
        <taxon>Bacteroidales</taxon>
        <taxon>Odoribacteraceae</taxon>
        <taxon>Odoribacter</taxon>
    </lineage>
</organism>
<evidence type="ECO:0000256" key="2">
    <source>
        <dbReference type="ARBA" id="ARBA00023004"/>
    </source>
</evidence>
<gene>
    <name evidence="5" type="ORF">H9863_02175</name>
</gene>
<evidence type="ECO:0000259" key="4">
    <source>
        <dbReference type="PROSITE" id="PS51379"/>
    </source>
</evidence>
<dbReference type="InterPro" id="IPR017900">
    <property type="entry name" value="4Fe4S_Fe_S_CS"/>
</dbReference>
<name>A0A9D1UYP9_9BACT</name>
<feature type="domain" description="4Fe-4S ferredoxin-type" evidence="4">
    <location>
        <begin position="202"/>
        <end position="232"/>
    </location>
</feature>
<accession>A0A9D1UYP9</accession>
<protein>
    <submittedName>
        <fullName evidence="5">4Fe-4S binding protein</fullName>
    </submittedName>
</protein>
<dbReference type="Pfam" id="PF13237">
    <property type="entry name" value="Fer4_10"/>
    <property type="match status" value="1"/>
</dbReference>
<comment type="caution">
    <text evidence="5">The sequence shown here is derived from an EMBL/GenBank/DDBJ whole genome shotgun (WGS) entry which is preliminary data.</text>
</comment>
<dbReference type="Gene3D" id="3.30.70.20">
    <property type="match status" value="1"/>
</dbReference>
<dbReference type="PANTHER" id="PTHR43122:SF1">
    <property type="entry name" value="IRON-SULFUR-BINDING PROTEIN"/>
    <property type="match status" value="1"/>
</dbReference>
<reference evidence="5" key="2">
    <citation type="submission" date="2021-04" db="EMBL/GenBank/DDBJ databases">
        <authorList>
            <person name="Gilroy R."/>
        </authorList>
    </citation>
    <scope>NUCLEOTIDE SEQUENCE</scope>
    <source>
        <strain evidence="5">23274</strain>
    </source>
</reference>
<evidence type="ECO:0000313" key="5">
    <source>
        <dbReference type="EMBL" id="HIX02908.1"/>
    </source>
</evidence>
<proteinExistence type="predicted"/>
<dbReference type="PROSITE" id="PS51379">
    <property type="entry name" value="4FE4S_FER_2"/>
    <property type="match status" value="2"/>
</dbReference>
<evidence type="ECO:0000256" key="3">
    <source>
        <dbReference type="ARBA" id="ARBA00023014"/>
    </source>
</evidence>
<dbReference type="EMBL" id="DXFT01000044">
    <property type="protein sequence ID" value="HIX02908.1"/>
    <property type="molecule type" value="Genomic_DNA"/>
</dbReference>
<dbReference type="GO" id="GO:0046872">
    <property type="term" value="F:metal ion binding"/>
    <property type="evidence" value="ECO:0007669"/>
    <property type="project" value="UniProtKB-KW"/>
</dbReference>
<dbReference type="InterPro" id="IPR029039">
    <property type="entry name" value="Flavoprotein-like_sf"/>
</dbReference>
<sequence length="282" mass="30139">MIRNVKMETTMKIHAACFSPAGATREVVMHLAASLDVLRAGVKLWDFTLPAGRLAPFVSEAGDLVVVGMPVYAGRLPNLLVPYLKTWQGKGAYVVPVVVYGNRSYGNALIELRDILTETGFRPLGAAAFVGEHAFAPELATGRPDAEDLSLAERFAGEILFRLGKAEIGGEVPEVAVPGIGAPDYGGYYQPLGEQGEPVRFLKAKPETTDACTGCGHCADVCPMGSIDKANPALVPGVCIKCSACIRTCPVGAKQLVDPAFQSHVRYLKAHYVHPAKSVEWF</sequence>